<keyword evidence="1" id="KW-0472">Membrane</keyword>
<evidence type="ECO:0000313" key="3">
    <source>
        <dbReference type="EMBL" id="MBI3539855.1"/>
    </source>
</evidence>
<accession>A0A9D6QK23</accession>
<dbReference type="Proteomes" id="UP000807850">
    <property type="component" value="Unassembled WGS sequence"/>
</dbReference>
<protein>
    <recommendedName>
        <fullName evidence="2">DUF6249 domain-containing protein</fullName>
    </recommendedName>
</protein>
<feature type="transmembrane region" description="Helical" evidence="1">
    <location>
        <begin position="93"/>
        <end position="114"/>
    </location>
</feature>
<feature type="transmembrane region" description="Helical" evidence="1">
    <location>
        <begin position="12"/>
        <end position="33"/>
    </location>
</feature>
<feature type="transmembrane region" description="Helical" evidence="1">
    <location>
        <begin position="120"/>
        <end position="141"/>
    </location>
</feature>
<sequence length="159" mass="16891">MWIPFVNVEAFIPIIALSIPIVAIVGGITAGIIRTLGRQRLIELAQRERIAAIERGVDPSKLAPLPLAALDDEPEGVWSMSQRDRDHRRAQGLLIGGIVTVAVGLGLMAFLNFIEDNGHVWAVGIIPASVGVALLISWFLVRPRRNGGAGTPPGAPPSA</sequence>
<comment type="caution">
    <text evidence="3">The sequence shown here is derived from an EMBL/GenBank/DDBJ whole genome shotgun (WGS) entry which is preliminary data.</text>
</comment>
<feature type="domain" description="DUF6249" evidence="2">
    <location>
        <begin position="22"/>
        <end position="141"/>
    </location>
</feature>
<dbReference type="InterPro" id="IPR046216">
    <property type="entry name" value="DUF6249"/>
</dbReference>
<dbReference type="AlphaFoldDB" id="A0A9D6QK23"/>
<organism evidence="3 4">
    <name type="scientific">Eiseniibacteriota bacterium</name>
    <dbReference type="NCBI Taxonomy" id="2212470"/>
    <lineage>
        <taxon>Bacteria</taxon>
        <taxon>Candidatus Eiseniibacteriota</taxon>
    </lineage>
</organism>
<keyword evidence="1" id="KW-1133">Transmembrane helix</keyword>
<keyword evidence="1" id="KW-0812">Transmembrane</keyword>
<dbReference type="EMBL" id="JACQAY010000200">
    <property type="protein sequence ID" value="MBI3539855.1"/>
    <property type="molecule type" value="Genomic_DNA"/>
</dbReference>
<evidence type="ECO:0000256" key="1">
    <source>
        <dbReference type="SAM" id="Phobius"/>
    </source>
</evidence>
<name>A0A9D6QK23_UNCEI</name>
<reference evidence="3" key="1">
    <citation type="submission" date="2020-07" db="EMBL/GenBank/DDBJ databases">
        <title>Huge and variable diversity of episymbiotic CPR bacteria and DPANN archaea in groundwater ecosystems.</title>
        <authorList>
            <person name="He C.Y."/>
            <person name="Keren R."/>
            <person name="Whittaker M."/>
            <person name="Farag I.F."/>
            <person name="Doudna J."/>
            <person name="Cate J.H.D."/>
            <person name="Banfield J.F."/>
        </authorList>
    </citation>
    <scope>NUCLEOTIDE SEQUENCE</scope>
    <source>
        <strain evidence="3">NC_groundwater_928_Pr1_S-0.2um_72_17</strain>
    </source>
</reference>
<dbReference type="Pfam" id="PF19762">
    <property type="entry name" value="DUF6249"/>
    <property type="match status" value="1"/>
</dbReference>
<evidence type="ECO:0000313" key="4">
    <source>
        <dbReference type="Proteomes" id="UP000807850"/>
    </source>
</evidence>
<evidence type="ECO:0000259" key="2">
    <source>
        <dbReference type="Pfam" id="PF19762"/>
    </source>
</evidence>
<gene>
    <name evidence="3" type="ORF">HY076_06245</name>
</gene>
<proteinExistence type="predicted"/>